<dbReference type="OrthoDB" id="1220440at2"/>
<name>A0A1W2GJ08_REIFA</name>
<accession>A0A1W2GJ08</accession>
<dbReference type="SUPFAM" id="SSF53756">
    <property type="entry name" value="UDP-Glycosyltransferase/glycogen phosphorylase"/>
    <property type="match status" value="1"/>
</dbReference>
<dbReference type="STRING" id="692418.SAMN04488029_2907"/>
<organism evidence="1 2">
    <name type="scientific">Reichenbachiella faecimaris</name>
    <dbReference type="NCBI Taxonomy" id="692418"/>
    <lineage>
        <taxon>Bacteria</taxon>
        <taxon>Pseudomonadati</taxon>
        <taxon>Bacteroidota</taxon>
        <taxon>Cytophagia</taxon>
        <taxon>Cytophagales</taxon>
        <taxon>Reichenbachiellaceae</taxon>
        <taxon>Reichenbachiella</taxon>
    </lineage>
</organism>
<proteinExistence type="predicted"/>
<dbReference type="Proteomes" id="UP000192472">
    <property type="component" value="Unassembled WGS sequence"/>
</dbReference>
<dbReference type="RefSeq" id="WP_084373556.1">
    <property type="nucleotide sequence ID" value="NZ_FWYF01000003.1"/>
</dbReference>
<protein>
    <submittedName>
        <fullName evidence="1">Glycosyltransferase involved in cell wall bisynthesis</fullName>
    </submittedName>
</protein>
<keyword evidence="1" id="KW-0808">Transferase</keyword>
<sequence>MKILFLGYWGANEGLSQATINPHLEILSKINKVHKIIYVSIERNRDVKFNIPVNSKIEHVPFNSIHQLRVFQKFYDFLSLPILIYKLTKKHKIQLVICRSSLAGGIGYLASKLTRKPFTVESFEPHADYMRSLSIWNKYGLSYLIQKYLELKQKKTALFLMPVSYQEKLNLLESHIKEERIFVMPCAVQVSKFEYSSSARNEVRVDLNLLPKHTVGVYSGKFGGLYLDSDAYLIFKKMFSNIPNFFLIILTSENKHSIISQLNKVGIQEDSVLIKFVPHNQVSNYLSAADFAFSLHRPTSFSHAFSPIKNGEYWANGLPILSTPQIGDDSKLIEDNNVGVILNNQNEVNLEELRRLINKRKKHPTELSVVTKKICATHRDFRLIEGVYRKILKSL</sequence>
<keyword evidence="2" id="KW-1185">Reference proteome</keyword>
<dbReference type="GO" id="GO:0016740">
    <property type="term" value="F:transferase activity"/>
    <property type="evidence" value="ECO:0007669"/>
    <property type="project" value="UniProtKB-KW"/>
</dbReference>
<dbReference type="EMBL" id="FWYF01000003">
    <property type="protein sequence ID" value="SMD36462.1"/>
    <property type="molecule type" value="Genomic_DNA"/>
</dbReference>
<gene>
    <name evidence="1" type="ORF">SAMN04488029_2907</name>
</gene>
<dbReference type="Gene3D" id="3.40.50.2000">
    <property type="entry name" value="Glycogen Phosphorylase B"/>
    <property type="match status" value="2"/>
</dbReference>
<dbReference type="AlphaFoldDB" id="A0A1W2GJ08"/>
<reference evidence="1 2" key="1">
    <citation type="submission" date="2017-04" db="EMBL/GenBank/DDBJ databases">
        <authorList>
            <person name="Afonso C.L."/>
            <person name="Miller P.J."/>
            <person name="Scott M.A."/>
            <person name="Spackman E."/>
            <person name="Goraichik I."/>
            <person name="Dimitrov K.M."/>
            <person name="Suarez D.L."/>
            <person name="Swayne D.E."/>
        </authorList>
    </citation>
    <scope>NUCLEOTIDE SEQUENCE [LARGE SCALE GENOMIC DNA]</scope>
    <source>
        <strain evidence="1 2">DSM 26133</strain>
    </source>
</reference>
<evidence type="ECO:0000313" key="1">
    <source>
        <dbReference type="EMBL" id="SMD36462.1"/>
    </source>
</evidence>
<evidence type="ECO:0000313" key="2">
    <source>
        <dbReference type="Proteomes" id="UP000192472"/>
    </source>
</evidence>